<evidence type="ECO:0000313" key="2">
    <source>
        <dbReference type="Proteomes" id="UP000254047"/>
    </source>
</evidence>
<protein>
    <submittedName>
        <fullName evidence="1">Phage head-tail adaptor</fullName>
    </submittedName>
</protein>
<organism evidence="1 2">
    <name type="scientific">Staphylococcus petrasii</name>
    <dbReference type="NCBI Taxonomy" id="1276936"/>
    <lineage>
        <taxon>Bacteria</taxon>
        <taxon>Bacillati</taxon>
        <taxon>Bacillota</taxon>
        <taxon>Bacilli</taxon>
        <taxon>Bacillales</taxon>
        <taxon>Staphylococcaceae</taxon>
        <taxon>Staphylococcus</taxon>
    </lineage>
</organism>
<proteinExistence type="predicted"/>
<accession>A0A380G302</accession>
<evidence type="ECO:0000313" key="1">
    <source>
        <dbReference type="EMBL" id="SUM44608.1"/>
    </source>
</evidence>
<dbReference type="Proteomes" id="UP000254047">
    <property type="component" value="Unassembled WGS sequence"/>
</dbReference>
<dbReference type="AlphaFoldDB" id="A0A380G302"/>
<gene>
    <name evidence="1" type="ORF">NCTC13830_02016</name>
</gene>
<name>A0A380G302_9STAP</name>
<sequence>MKMKSKFKKSYITTKKLNTRVHFYTYQENTGPEAGIKRKDMLYSCWAYVPQWKMTELQQAISNGTEHDVKIFIRETHGQYIPNEKHYVEIESPYIHQDLNIKLVQPDVENEQFLMLTAGVVSNAE</sequence>
<reference evidence="1 2" key="1">
    <citation type="submission" date="2018-06" db="EMBL/GenBank/DDBJ databases">
        <authorList>
            <consortium name="Pathogen Informatics"/>
            <person name="Doyle S."/>
        </authorList>
    </citation>
    <scope>NUCLEOTIDE SEQUENCE [LARGE SCALE GENOMIC DNA]</scope>
    <source>
        <strain evidence="1 2">NCTC13830</strain>
    </source>
</reference>
<dbReference type="EMBL" id="UHDO01000001">
    <property type="protein sequence ID" value="SUM44608.1"/>
    <property type="molecule type" value="Genomic_DNA"/>
</dbReference>